<dbReference type="Gene3D" id="1.10.10.10">
    <property type="entry name" value="Winged helix-like DNA-binding domain superfamily/Winged helix DNA-binding domain"/>
    <property type="match status" value="1"/>
</dbReference>
<dbReference type="Gene3D" id="3.40.190.10">
    <property type="entry name" value="Periplasmic binding protein-like II"/>
    <property type="match status" value="2"/>
</dbReference>
<dbReference type="Pfam" id="PF00126">
    <property type="entry name" value="HTH_1"/>
    <property type="match status" value="1"/>
</dbReference>
<evidence type="ECO:0000259" key="5">
    <source>
        <dbReference type="PROSITE" id="PS50931"/>
    </source>
</evidence>
<keyword evidence="2" id="KW-0805">Transcription regulation</keyword>
<dbReference type="EMBL" id="JBHSON010000021">
    <property type="protein sequence ID" value="MFC5747346.1"/>
    <property type="molecule type" value="Genomic_DNA"/>
</dbReference>
<accession>A0ABW0ZVT9</accession>
<dbReference type="SUPFAM" id="SSF53850">
    <property type="entry name" value="Periplasmic binding protein-like II"/>
    <property type="match status" value="1"/>
</dbReference>
<dbReference type="PRINTS" id="PR00039">
    <property type="entry name" value="HTHLYSR"/>
</dbReference>
<reference evidence="7" key="1">
    <citation type="journal article" date="2019" name="Int. J. Syst. Evol. Microbiol.">
        <title>The Global Catalogue of Microorganisms (GCM) 10K type strain sequencing project: providing services to taxonomists for standard genome sequencing and annotation.</title>
        <authorList>
            <consortium name="The Broad Institute Genomics Platform"/>
            <consortium name="The Broad Institute Genome Sequencing Center for Infectious Disease"/>
            <person name="Wu L."/>
            <person name="Ma J."/>
        </authorList>
    </citation>
    <scope>NUCLEOTIDE SEQUENCE [LARGE SCALE GENOMIC DNA]</scope>
    <source>
        <strain evidence="7">KCTC 42087</strain>
    </source>
</reference>
<dbReference type="PANTHER" id="PTHR30346">
    <property type="entry name" value="TRANSCRIPTIONAL DUAL REGULATOR HCAR-RELATED"/>
    <property type="match status" value="1"/>
</dbReference>
<dbReference type="InterPro" id="IPR005119">
    <property type="entry name" value="LysR_subst-bd"/>
</dbReference>
<organism evidence="6 7">
    <name type="scientific">Actinomadura rugatobispora</name>
    <dbReference type="NCBI Taxonomy" id="1994"/>
    <lineage>
        <taxon>Bacteria</taxon>
        <taxon>Bacillati</taxon>
        <taxon>Actinomycetota</taxon>
        <taxon>Actinomycetes</taxon>
        <taxon>Streptosporangiales</taxon>
        <taxon>Thermomonosporaceae</taxon>
        <taxon>Actinomadura</taxon>
    </lineage>
</organism>
<dbReference type="PROSITE" id="PS50931">
    <property type="entry name" value="HTH_LYSR"/>
    <property type="match status" value="1"/>
</dbReference>
<dbReference type="Proteomes" id="UP001596074">
    <property type="component" value="Unassembled WGS sequence"/>
</dbReference>
<dbReference type="InterPro" id="IPR036388">
    <property type="entry name" value="WH-like_DNA-bd_sf"/>
</dbReference>
<proteinExistence type="inferred from homology"/>
<sequence>MADGPDRIETRELAYFAAVAEELHFGRAAARLGIAQPPLSRAIQRLERRLGVLLLERTPRGVTLTGPGEVLLREARRALEAVDAAVRRTRRAGAGTERIVLVMKPGGDGGLLPAILDAYEAAEPDPVPVEVMMCGIGERGRALRDGSADAGLLHTPYEDLTGFDTEELVTEGQVLIVPRGHRLAGRGHVTLADLDGERLFDRERDGMPEAGHLMQMIALGRVAMLAPESVADHLRRDLVCVPVPDAPAVTVVIAWPERTRSPAVAALVRAAGAAAAGGAAAGRRVRG</sequence>
<dbReference type="PANTHER" id="PTHR30346:SF0">
    <property type="entry name" value="HCA OPERON TRANSCRIPTIONAL ACTIVATOR HCAR"/>
    <property type="match status" value="1"/>
</dbReference>
<comment type="similarity">
    <text evidence="1">Belongs to the LysR transcriptional regulatory family.</text>
</comment>
<evidence type="ECO:0000313" key="6">
    <source>
        <dbReference type="EMBL" id="MFC5747346.1"/>
    </source>
</evidence>
<dbReference type="InterPro" id="IPR000847">
    <property type="entry name" value="LysR_HTH_N"/>
</dbReference>
<comment type="caution">
    <text evidence="6">The sequence shown here is derived from an EMBL/GenBank/DDBJ whole genome shotgun (WGS) entry which is preliminary data.</text>
</comment>
<dbReference type="InterPro" id="IPR036390">
    <property type="entry name" value="WH_DNA-bd_sf"/>
</dbReference>
<feature type="domain" description="HTH lysR-type" evidence="5">
    <location>
        <begin position="8"/>
        <end position="65"/>
    </location>
</feature>
<evidence type="ECO:0000256" key="3">
    <source>
        <dbReference type="ARBA" id="ARBA00023125"/>
    </source>
</evidence>
<dbReference type="Pfam" id="PF03466">
    <property type="entry name" value="LysR_substrate"/>
    <property type="match status" value="1"/>
</dbReference>
<keyword evidence="3" id="KW-0238">DNA-binding</keyword>
<keyword evidence="4" id="KW-0804">Transcription</keyword>
<name>A0ABW0ZVT9_9ACTN</name>
<evidence type="ECO:0000256" key="4">
    <source>
        <dbReference type="ARBA" id="ARBA00023163"/>
    </source>
</evidence>
<gene>
    <name evidence="6" type="ORF">ACFPZN_17090</name>
</gene>
<keyword evidence="7" id="KW-1185">Reference proteome</keyword>
<dbReference type="SUPFAM" id="SSF46785">
    <property type="entry name" value="Winged helix' DNA-binding domain"/>
    <property type="match status" value="1"/>
</dbReference>
<dbReference type="RefSeq" id="WP_378282965.1">
    <property type="nucleotide sequence ID" value="NZ_JBHSON010000021.1"/>
</dbReference>
<protein>
    <submittedName>
        <fullName evidence="6">LysR family transcriptional regulator</fullName>
    </submittedName>
</protein>
<evidence type="ECO:0000256" key="1">
    <source>
        <dbReference type="ARBA" id="ARBA00009437"/>
    </source>
</evidence>
<evidence type="ECO:0000256" key="2">
    <source>
        <dbReference type="ARBA" id="ARBA00023015"/>
    </source>
</evidence>
<evidence type="ECO:0000313" key="7">
    <source>
        <dbReference type="Proteomes" id="UP001596074"/>
    </source>
</evidence>